<evidence type="ECO:0000256" key="2">
    <source>
        <dbReference type="SAM" id="MobiDB-lite"/>
    </source>
</evidence>
<evidence type="ECO:0000313" key="4">
    <source>
        <dbReference type="Proteomes" id="UP000280935"/>
    </source>
</evidence>
<organism evidence="3 4">
    <name type="scientific">Arachnia propionica</name>
    <dbReference type="NCBI Taxonomy" id="1750"/>
    <lineage>
        <taxon>Bacteria</taxon>
        <taxon>Bacillati</taxon>
        <taxon>Actinomycetota</taxon>
        <taxon>Actinomycetes</taxon>
        <taxon>Propionibacteriales</taxon>
        <taxon>Propionibacteriaceae</taxon>
        <taxon>Arachnia</taxon>
    </lineage>
</organism>
<evidence type="ECO:0000256" key="1">
    <source>
        <dbReference type="SAM" id="Coils"/>
    </source>
</evidence>
<dbReference type="OrthoDB" id="4800194at2"/>
<feature type="region of interest" description="Disordered" evidence="2">
    <location>
        <begin position="162"/>
        <end position="182"/>
    </location>
</feature>
<feature type="region of interest" description="Disordered" evidence="2">
    <location>
        <begin position="17"/>
        <end position="42"/>
    </location>
</feature>
<dbReference type="Proteomes" id="UP000280935">
    <property type="component" value="Unassembled WGS sequence"/>
</dbReference>
<proteinExistence type="predicted"/>
<sequence length="327" mass="35051">MTLAVISLAVGAVGCTGGPGPAPEPTAPPSPSDEASVATSAATDNAADPFAIQRNAKDLFAPLPLDAYRLTTAERYQLDSAIKVLVDRCMADFGFPPGEELRPLEELVIDEREARNRLYGLTDVEQAKVTGLLPASVLASNSRPKEKEDPTKIFVLLGSKDGESVEDQTESPGEIDGKAIPPNGCLGDARKKIYGTNSTMINFVVAGDLTFAVSEKAGADPKVVAAEKNWVSCMAGRGYSVQGMKDDTERDKATAGLKEEERPTKEEIQLAVAEAECNNEVGYHTVANQVNVELQNKAIEEHQLALTEERQRIDDVLAKANEVLKEN</sequence>
<feature type="coiled-coil region" evidence="1">
    <location>
        <begin position="299"/>
        <end position="326"/>
    </location>
</feature>
<evidence type="ECO:0000313" key="3">
    <source>
        <dbReference type="EMBL" id="RRD49968.1"/>
    </source>
</evidence>
<dbReference type="RefSeq" id="WP_125227605.1">
    <property type="nucleotide sequence ID" value="NZ_RQYT01000010.1"/>
</dbReference>
<feature type="compositionally biased region" description="Pro residues" evidence="2">
    <location>
        <begin position="20"/>
        <end position="31"/>
    </location>
</feature>
<comment type="caution">
    <text evidence="3">The sequence shown here is derived from an EMBL/GenBank/DDBJ whole genome shotgun (WGS) entry which is preliminary data.</text>
</comment>
<dbReference type="AlphaFoldDB" id="A0A3P1WVN7"/>
<keyword evidence="1" id="KW-0175">Coiled coil</keyword>
<accession>A0A3P1WVN7</accession>
<reference evidence="3 4" key="1">
    <citation type="submission" date="2018-11" db="EMBL/GenBank/DDBJ databases">
        <title>Genomes From Bacteria Associated with the Canine Oral Cavity: a Test Case for Automated Genome-Based Taxonomic Assignment.</title>
        <authorList>
            <person name="Coil D.A."/>
            <person name="Jospin G."/>
            <person name="Darling A.E."/>
            <person name="Wallis C."/>
            <person name="Davis I.J."/>
            <person name="Harris S."/>
            <person name="Eisen J.A."/>
            <person name="Holcombe L.J."/>
            <person name="O'Flynn C."/>
        </authorList>
    </citation>
    <scope>NUCLEOTIDE SEQUENCE [LARGE SCALE GENOMIC DNA]</scope>
    <source>
        <strain evidence="3 4">OH2822_COT-296</strain>
    </source>
</reference>
<gene>
    <name evidence="3" type="ORF">EII35_06270</name>
</gene>
<name>A0A3P1WVN7_9ACTN</name>
<dbReference type="EMBL" id="RQYT01000010">
    <property type="protein sequence ID" value="RRD49968.1"/>
    <property type="molecule type" value="Genomic_DNA"/>
</dbReference>
<protein>
    <submittedName>
        <fullName evidence="3">Uncharacterized protein</fullName>
    </submittedName>
</protein>